<reference evidence="3" key="1">
    <citation type="submission" date="2018-06" db="EMBL/GenBank/DDBJ databases">
        <title>Aestuariibacter litoralis strain KCTC 52945T.</title>
        <authorList>
            <person name="Li X."/>
            <person name="Salam N."/>
            <person name="Li J.-L."/>
            <person name="Chen Y.-M."/>
            <person name="Yang Z.-W."/>
            <person name="Zhang L.-Y."/>
            <person name="Han M.-X."/>
            <person name="Xiao M."/>
            <person name="Li W.-J."/>
        </authorList>
    </citation>
    <scope>NUCLEOTIDE SEQUENCE [LARGE SCALE GENOMIC DNA]</scope>
    <source>
        <strain evidence="3">KCTC 52945</strain>
    </source>
</reference>
<sequence length="116" mass="13210">MPHPSPRDVVNRQLEVYNAHDIDGYCALFAEDATISDLVTGQLICNGLAEIRSVYTRRFADNPQLRCTVHQRLEGPTHAIDKETVYGLPTGDLHIMAIYEVREGLIRSLKFIRWTD</sequence>
<evidence type="ECO:0000313" key="3">
    <source>
        <dbReference type="Proteomes" id="UP000248795"/>
    </source>
</evidence>
<accession>A0A2W2B794</accession>
<dbReference type="EMBL" id="QKVK01000006">
    <property type="protein sequence ID" value="PZF76194.1"/>
    <property type="molecule type" value="Genomic_DNA"/>
</dbReference>
<dbReference type="InterPro" id="IPR037401">
    <property type="entry name" value="SnoaL-like"/>
</dbReference>
<organism evidence="2 3">
    <name type="scientific">Aestuariivirga litoralis</name>
    <dbReference type="NCBI Taxonomy" id="2650924"/>
    <lineage>
        <taxon>Bacteria</taxon>
        <taxon>Pseudomonadati</taxon>
        <taxon>Pseudomonadota</taxon>
        <taxon>Alphaproteobacteria</taxon>
        <taxon>Hyphomicrobiales</taxon>
        <taxon>Aestuariivirgaceae</taxon>
        <taxon>Aestuariivirga</taxon>
    </lineage>
</organism>
<dbReference type="Pfam" id="PF12680">
    <property type="entry name" value="SnoaL_2"/>
    <property type="match status" value="1"/>
</dbReference>
<feature type="domain" description="SnoaL-like" evidence="1">
    <location>
        <begin position="10"/>
        <end position="107"/>
    </location>
</feature>
<proteinExistence type="predicted"/>
<gene>
    <name evidence="2" type="ORF">DK847_13390</name>
</gene>
<name>A0A2W2B794_9HYPH</name>
<dbReference type="Gene3D" id="3.10.450.50">
    <property type="match status" value="1"/>
</dbReference>
<protein>
    <recommendedName>
        <fullName evidence="1">SnoaL-like domain-containing protein</fullName>
    </recommendedName>
</protein>
<dbReference type="SUPFAM" id="SSF54427">
    <property type="entry name" value="NTF2-like"/>
    <property type="match status" value="1"/>
</dbReference>
<dbReference type="RefSeq" id="WP_111199031.1">
    <property type="nucleotide sequence ID" value="NZ_QKVK01000006.1"/>
</dbReference>
<keyword evidence="3" id="KW-1185">Reference proteome</keyword>
<dbReference type="AlphaFoldDB" id="A0A2W2B794"/>
<dbReference type="InterPro" id="IPR032710">
    <property type="entry name" value="NTF2-like_dom_sf"/>
</dbReference>
<comment type="caution">
    <text evidence="2">The sequence shown here is derived from an EMBL/GenBank/DDBJ whole genome shotgun (WGS) entry which is preliminary data.</text>
</comment>
<dbReference type="Proteomes" id="UP000248795">
    <property type="component" value="Unassembled WGS sequence"/>
</dbReference>
<evidence type="ECO:0000313" key="2">
    <source>
        <dbReference type="EMBL" id="PZF76194.1"/>
    </source>
</evidence>
<evidence type="ECO:0000259" key="1">
    <source>
        <dbReference type="Pfam" id="PF12680"/>
    </source>
</evidence>